<sequence length="653" mass="74139">MDYVKKKRKTSTIKQQRNNPIPPNFPLFLSLSPFLSSLFILIYFCCSVQIVRRRRRRSLELIENMAIDEGGLARRLWFKFRDDSVFSLYTPFFVGLASATLHSETTFRHFISQDLHFLKAFVLAYELAEDCADDEDDKNGLRDLRKRAFGRLQMHDTFVREWGFEFPNEDISKDIATTKYTDFLLATASGKIEGERSVLDKIATPFEKTKVAAYTLAALAPCMRLYAFISTEIQGIINPDQDSTHIYKSWIENYSSQVFEEIALQNEDMLDKLSVSLTGEELEIIEKLYHQAMKLQVDFIAAQPISDQQSVVPLSRVHDFSKRHLTILCDFDLACTAFDSAAILAEIAIITAPKADMDGSDQTQLARMPSADLRSTWDVLSTQYTEQFEQCVESIVASERVEELDYERLCSALEQLAEFERKANERVVQSGVLKGLNAEDIKRAGQTLILQDGCRSFFQKIVKNKSLKTDVHVLSYCWCNDLIVSAFSSGDLNVLNVHSNELVYQESVTTGEIVKKMESPMEKLQVFNDVLIDRRGEGNKHLTVYIGGSVGDLLCLLEADIGIVVGSSSSLRRLGDHFGVSFVPLFSGLVKRQRELADQDCASNWWKPLSGVLYTVSSWAEIQAFILGSSKLVLRKISMATFWQERQREEDVI</sequence>
<dbReference type="InterPro" id="IPR050967">
    <property type="entry name" value="Thiamine_Salvage_TenA"/>
</dbReference>
<evidence type="ECO:0000313" key="3">
    <source>
        <dbReference type="EMBL" id="VVA15966.1"/>
    </source>
</evidence>
<dbReference type="SUPFAM" id="SSF48613">
    <property type="entry name" value="Heme oxygenase-like"/>
    <property type="match status" value="1"/>
</dbReference>
<protein>
    <submittedName>
        <fullName evidence="3">PREDICTED: probable aminopyrimidine</fullName>
    </submittedName>
</protein>
<dbReference type="InParanoid" id="A0A5E4EKQ1"/>
<dbReference type="PANTHER" id="PTHR43198:SF9">
    <property type="entry name" value="AMINOPYRIMIDINE AMINOHYDROLASE, MITOCHONDRIAL ISOFORM X1-RELATED"/>
    <property type="match status" value="1"/>
</dbReference>
<dbReference type="SUPFAM" id="SSF56784">
    <property type="entry name" value="HAD-like"/>
    <property type="match status" value="1"/>
</dbReference>
<dbReference type="Gene3D" id="1.20.910.10">
    <property type="entry name" value="Heme oxygenase-like"/>
    <property type="match status" value="1"/>
</dbReference>
<dbReference type="CDD" id="cd19368">
    <property type="entry name" value="TenA_C_AtTH2-like"/>
    <property type="match status" value="1"/>
</dbReference>
<dbReference type="InterPro" id="IPR004305">
    <property type="entry name" value="Thiaminase-2/PQQC"/>
</dbReference>
<name>A0A5E4EKQ1_PRUDU</name>
<reference evidence="4" key="1">
    <citation type="journal article" date="2020" name="Plant J.">
        <title>Transposons played a major role in the diversification between the closely related almond and peach genomes: results from the almond genome sequence.</title>
        <authorList>
            <person name="Alioto T."/>
            <person name="Alexiou K.G."/>
            <person name="Bardil A."/>
            <person name="Barteri F."/>
            <person name="Castanera R."/>
            <person name="Cruz F."/>
            <person name="Dhingra A."/>
            <person name="Duval H."/>
            <person name="Fernandez I Marti A."/>
            <person name="Frias L."/>
            <person name="Galan B."/>
            <person name="Garcia J.L."/>
            <person name="Howad W."/>
            <person name="Gomez-Garrido J."/>
            <person name="Gut M."/>
            <person name="Julca I."/>
            <person name="Morata J."/>
            <person name="Puigdomenech P."/>
            <person name="Ribeca P."/>
            <person name="Rubio Cabetas M.J."/>
            <person name="Vlasova A."/>
            <person name="Wirthensohn M."/>
            <person name="Garcia-Mas J."/>
            <person name="Gabaldon T."/>
            <person name="Casacuberta J.M."/>
            <person name="Arus P."/>
        </authorList>
    </citation>
    <scope>NUCLEOTIDE SEQUENCE [LARGE SCALE GENOMIC DNA]</scope>
    <source>
        <strain evidence="4">cv. Texas</strain>
    </source>
</reference>
<dbReference type="GO" id="GO:0006772">
    <property type="term" value="P:thiamine metabolic process"/>
    <property type="evidence" value="ECO:0007669"/>
    <property type="project" value="UniProtKB-ARBA"/>
</dbReference>
<dbReference type="InterPro" id="IPR036412">
    <property type="entry name" value="HAD-like_sf"/>
</dbReference>
<keyword evidence="1" id="KW-0472">Membrane</keyword>
<keyword evidence="1" id="KW-1133">Transmembrane helix</keyword>
<organism evidence="3 4">
    <name type="scientific">Prunus dulcis</name>
    <name type="common">Almond</name>
    <name type="synonym">Amygdalus dulcis</name>
    <dbReference type="NCBI Taxonomy" id="3755"/>
    <lineage>
        <taxon>Eukaryota</taxon>
        <taxon>Viridiplantae</taxon>
        <taxon>Streptophyta</taxon>
        <taxon>Embryophyta</taxon>
        <taxon>Tracheophyta</taxon>
        <taxon>Spermatophyta</taxon>
        <taxon>Magnoliopsida</taxon>
        <taxon>eudicotyledons</taxon>
        <taxon>Gunneridae</taxon>
        <taxon>Pentapetalae</taxon>
        <taxon>rosids</taxon>
        <taxon>fabids</taxon>
        <taxon>Rosales</taxon>
        <taxon>Rosaceae</taxon>
        <taxon>Amygdaloideae</taxon>
        <taxon>Amygdaleae</taxon>
        <taxon>Prunus</taxon>
    </lineage>
</organism>
<evidence type="ECO:0000313" key="4">
    <source>
        <dbReference type="Proteomes" id="UP000327085"/>
    </source>
</evidence>
<dbReference type="InterPro" id="IPR016084">
    <property type="entry name" value="Haem_Oase-like_multi-hlx"/>
</dbReference>
<dbReference type="FunFam" id="1.20.910.10:FF:000006">
    <property type="entry name" value="Bifunctional TH2 protein, mitochondrial"/>
    <property type="match status" value="1"/>
</dbReference>
<proteinExistence type="predicted"/>
<dbReference type="Proteomes" id="UP000327085">
    <property type="component" value="Chromosome 8"/>
</dbReference>
<dbReference type="AlphaFoldDB" id="A0A5E4EKQ1"/>
<evidence type="ECO:0000256" key="1">
    <source>
        <dbReference type="SAM" id="Phobius"/>
    </source>
</evidence>
<dbReference type="GO" id="GO:0005829">
    <property type="term" value="C:cytosol"/>
    <property type="evidence" value="ECO:0007669"/>
    <property type="project" value="TreeGrafter"/>
</dbReference>
<feature type="transmembrane region" description="Helical" evidence="1">
    <location>
        <begin position="27"/>
        <end position="51"/>
    </location>
</feature>
<accession>A0A5E4EKQ1</accession>
<dbReference type="Pfam" id="PF03070">
    <property type="entry name" value="TENA_THI-4"/>
    <property type="match status" value="1"/>
</dbReference>
<dbReference type="Gramene" id="VVA15966">
    <property type="protein sequence ID" value="VVA15966"/>
    <property type="gene ID" value="Prudul26B020053"/>
</dbReference>
<dbReference type="Gene3D" id="3.40.50.1000">
    <property type="entry name" value="HAD superfamily/HAD-like"/>
    <property type="match status" value="1"/>
</dbReference>
<dbReference type="InterPro" id="IPR023214">
    <property type="entry name" value="HAD_sf"/>
</dbReference>
<gene>
    <name evidence="3" type="ORF">ALMOND_2B020053</name>
</gene>
<keyword evidence="1" id="KW-0812">Transmembrane</keyword>
<dbReference type="PANTHER" id="PTHR43198">
    <property type="entry name" value="BIFUNCTIONAL TH2 PROTEIN"/>
    <property type="match status" value="1"/>
</dbReference>
<dbReference type="EMBL" id="CABIKO010000016">
    <property type="protein sequence ID" value="VVA15966.1"/>
    <property type="molecule type" value="Genomic_DNA"/>
</dbReference>
<evidence type="ECO:0000259" key="2">
    <source>
        <dbReference type="Pfam" id="PF03070"/>
    </source>
</evidence>
<feature type="domain" description="Thiaminase-2/PQQC" evidence="2">
    <location>
        <begin position="212"/>
        <end position="301"/>
    </location>
</feature>
<dbReference type="OMA" id="HADVHIL"/>